<proteinExistence type="predicted"/>
<organism evidence="1 2">
    <name type="scientific">Sungouiella intermedia</name>
    <dbReference type="NCBI Taxonomy" id="45354"/>
    <lineage>
        <taxon>Eukaryota</taxon>
        <taxon>Fungi</taxon>
        <taxon>Dikarya</taxon>
        <taxon>Ascomycota</taxon>
        <taxon>Saccharomycotina</taxon>
        <taxon>Pichiomycetes</taxon>
        <taxon>Metschnikowiaceae</taxon>
        <taxon>Sungouiella</taxon>
    </lineage>
</organism>
<evidence type="ECO:0000313" key="1">
    <source>
        <dbReference type="EMBL" id="SGZ58961.1"/>
    </source>
</evidence>
<gene>
    <name evidence="1" type="ORF">SAMEA4029009_CIC11G00000004069</name>
</gene>
<dbReference type="AlphaFoldDB" id="A0A1L0C5P9"/>
<accession>A0A1L0C5P9</accession>
<dbReference type="EMBL" id="LT635770">
    <property type="protein sequence ID" value="SGZ58961.1"/>
    <property type="molecule type" value="Genomic_DNA"/>
</dbReference>
<dbReference type="Proteomes" id="UP000182259">
    <property type="component" value="Chromosome VII"/>
</dbReference>
<protein>
    <submittedName>
        <fullName evidence="1">CIC11C00000004069</fullName>
    </submittedName>
</protein>
<sequence>MSSHLVRDLRLISICNFNVEVAADRILSDASPSLATDGPINVFYTLHNIKNILLYVSEVAVAYSGVDFGAVSLPDLGRRLYKVKICIWIKALDQETWTLFHKLKVDVRNLIEVGNLADRDRESLFVTNTLLWRFNDIYYCLRADLKDSSAMEKTRQLSWNRARGTKPSYTVNDIRQLTSLYIGIREFAEVKKTLGAQIAELSQMINKTPDSDIPERIRSLKFDLHTLHKYIVRQNSAIDALLSEVYLKKLHIGRSTHIIEKDFPHFKEMCSERLEIAAAQIEPLQESLNLSVYPNLISTLQEVGMVLIDTYPIELMASGRFSICGIEFPMSIREILDFCYYGHSESRSEMEVRVNMTKAESTVQKLATAPALLSRPSTQDSHTSLVDDVFSRPHECLTQVSNEVWALGKLPRGQCLTATIISNRSEACYGYQQKRENQISTLLQWRSHSKVRLIRKSQQKLHTQKCPV</sequence>
<name>A0A1L0C5P9_9ASCO</name>
<reference evidence="2" key="1">
    <citation type="submission" date="2016-10" db="EMBL/GenBank/DDBJ databases">
        <authorList>
            <person name="Geijer C."/>
            <person name="Jareborg N."/>
            <person name="Dainat J."/>
        </authorList>
    </citation>
    <scope>NUCLEOTIDE SEQUENCE [LARGE SCALE GENOMIC DNA]</scope>
    <source>
        <strain evidence="2">PYCC 4715</strain>
    </source>
</reference>
<evidence type="ECO:0000313" key="2">
    <source>
        <dbReference type="Proteomes" id="UP000182259"/>
    </source>
</evidence>